<dbReference type="EMBL" id="JAZGQO010000011">
    <property type="protein sequence ID" value="KAK6173966.1"/>
    <property type="molecule type" value="Genomic_DNA"/>
</dbReference>
<evidence type="ECO:0000256" key="1">
    <source>
        <dbReference type="ARBA" id="ARBA00004123"/>
    </source>
</evidence>
<keyword evidence="7" id="KW-1185">Reference proteome</keyword>
<evidence type="ECO:0000256" key="5">
    <source>
        <dbReference type="SAM" id="MobiDB-lite"/>
    </source>
</evidence>
<comment type="subcellular location">
    <subcellularLocation>
        <location evidence="1">Nucleus</location>
    </subcellularLocation>
</comment>
<dbReference type="Pfam" id="PF21045">
    <property type="entry name" value="INT10"/>
    <property type="match status" value="2"/>
</dbReference>
<accession>A0AAN8PLD6</accession>
<evidence type="ECO:0000256" key="4">
    <source>
        <dbReference type="ARBA" id="ARBA00023242"/>
    </source>
</evidence>
<evidence type="ECO:0000313" key="7">
    <source>
        <dbReference type="Proteomes" id="UP001347796"/>
    </source>
</evidence>
<sequence>MASSGENSMLSDAEWLVMRARGYAKSDPWAAKAWLITARTLFPGSFLIQFESYQLEKGARNIKDAAVHLEDMLKNFQHEANLWNEVQSILEALQTDSGTQDSKNNFLTEIFAATPTHVQCQMLLSVADKMKDVLERCRLLLLAMKKFPNLVTEHGLKLVEMLCVEESRTRMTSPVNCYRKLFVCDILPLVLQKNRHLNIPSGQLFLWLQRAVEFYISFITQPAIMDTPLSPDMMSPTKALAKRVVSIPGLLERECQITDPWGNLFRLLQLVGSHVGWEMEADVFTKSRDYQWQYLLSLYNRKKTSCTDEGRKQILYTCTILFLQCLYSYVSHVDAENFAGVFASTGLSAPVVLVEGFRSDNDESQSQPRLKRHRSDQSLPQIQPSSSIHNASSITLNFLTALKCFELLHASDELRREFISLCQNWQMETWSWMGHFQTDMFLYQGAFQEAVAQIQSFILGSKDKMKLRMSLQLACAFYCLRNFSKACDVVMDTVDLLDRVGGDEPIEVKDSMVLGGEGRQLLLLQCTDQEILPYCIQLLIACLKEKAFSSLGSDMLLGHLLVLLQFDWPRQDQLFNDIIKKIRTQGTFTYNLFFHYIFCIDILEEFALLDTADGGRVNLDIMSVSTKVISQQRTVTRGLNKGVKEDFRATLEKQVQNLGEPIHQIIHRFLQEERALIIQNL</sequence>
<name>A0AAN8PLD6_PATCE</name>
<evidence type="ECO:0000313" key="6">
    <source>
        <dbReference type="EMBL" id="KAK6173966.1"/>
    </source>
</evidence>
<feature type="region of interest" description="Disordered" evidence="5">
    <location>
        <begin position="360"/>
        <end position="386"/>
    </location>
</feature>
<keyword evidence="4" id="KW-0539">Nucleus</keyword>
<dbReference type="PANTHER" id="PTHR16055:SF2">
    <property type="entry name" value="INTEGRATOR COMPLEX SUBUNIT 10"/>
    <property type="match status" value="1"/>
</dbReference>
<proteinExistence type="inferred from homology"/>
<dbReference type="PANTHER" id="PTHR16055">
    <property type="entry name" value="INTEGRATOR COMPLEX SUBUNIT 10"/>
    <property type="match status" value="1"/>
</dbReference>
<reference evidence="6 7" key="1">
    <citation type="submission" date="2024-01" db="EMBL/GenBank/DDBJ databases">
        <title>The genome of the rayed Mediterranean limpet Patella caerulea (Linnaeus, 1758).</title>
        <authorList>
            <person name="Anh-Thu Weber A."/>
            <person name="Halstead-Nussloch G."/>
        </authorList>
    </citation>
    <scope>NUCLEOTIDE SEQUENCE [LARGE SCALE GENOMIC DNA]</scope>
    <source>
        <strain evidence="6">AATW-2023a</strain>
        <tissue evidence="6">Whole specimen</tissue>
    </source>
</reference>
<comment type="similarity">
    <text evidence="2">Belongs to the Integrator subunit 10 family.</text>
</comment>
<dbReference type="GO" id="GO:0032039">
    <property type="term" value="C:integrator complex"/>
    <property type="evidence" value="ECO:0007669"/>
    <property type="project" value="InterPro"/>
</dbReference>
<dbReference type="AlphaFoldDB" id="A0AAN8PLD6"/>
<organism evidence="6 7">
    <name type="scientific">Patella caerulea</name>
    <name type="common">Rayed Mediterranean limpet</name>
    <dbReference type="NCBI Taxonomy" id="87958"/>
    <lineage>
        <taxon>Eukaryota</taxon>
        <taxon>Metazoa</taxon>
        <taxon>Spiralia</taxon>
        <taxon>Lophotrochozoa</taxon>
        <taxon>Mollusca</taxon>
        <taxon>Gastropoda</taxon>
        <taxon>Patellogastropoda</taxon>
        <taxon>Patelloidea</taxon>
        <taxon>Patellidae</taxon>
        <taxon>Patella</taxon>
    </lineage>
</organism>
<protein>
    <recommendedName>
        <fullName evidence="3">Integrator complex subunit 10</fullName>
    </recommendedName>
</protein>
<comment type="caution">
    <text evidence="6">The sequence shown here is derived from an EMBL/GenBank/DDBJ whole genome shotgun (WGS) entry which is preliminary data.</text>
</comment>
<dbReference type="PRINTS" id="PR02106">
    <property type="entry name" value="INTSUBUNIT10"/>
</dbReference>
<feature type="compositionally biased region" description="Low complexity" evidence="5">
    <location>
        <begin position="377"/>
        <end position="386"/>
    </location>
</feature>
<dbReference type="Proteomes" id="UP001347796">
    <property type="component" value="Unassembled WGS sequence"/>
</dbReference>
<evidence type="ECO:0000256" key="3">
    <source>
        <dbReference type="ARBA" id="ARBA00016811"/>
    </source>
</evidence>
<dbReference type="GO" id="GO:0016180">
    <property type="term" value="P:snRNA processing"/>
    <property type="evidence" value="ECO:0007669"/>
    <property type="project" value="InterPro"/>
</dbReference>
<gene>
    <name evidence="6" type="ORF">SNE40_017332</name>
</gene>
<evidence type="ECO:0000256" key="2">
    <source>
        <dbReference type="ARBA" id="ARBA00010391"/>
    </source>
</evidence>
<dbReference type="InterPro" id="IPR026164">
    <property type="entry name" value="Int_cplx_su10"/>
</dbReference>